<accession>A0ABW2Q5B7</accession>
<protein>
    <recommendedName>
        <fullName evidence="4">Secreted protein</fullName>
    </recommendedName>
</protein>
<proteinExistence type="predicted"/>
<dbReference type="EMBL" id="JBHTCQ010000001">
    <property type="protein sequence ID" value="MFC7403663.1"/>
    <property type="molecule type" value="Genomic_DNA"/>
</dbReference>
<feature type="signal peptide" evidence="1">
    <location>
        <begin position="1"/>
        <end position="27"/>
    </location>
</feature>
<feature type="chain" id="PRO_5047501530" description="Secreted protein" evidence="1">
    <location>
        <begin position="28"/>
        <end position="147"/>
    </location>
</feature>
<reference evidence="3" key="1">
    <citation type="journal article" date="2019" name="Int. J. Syst. Evol. Microbiol.">
        <title>The Global Catalogue of Microorganisms (GCM) 10K type strain sequencing project: providing services to taxonomists for standard genome sequencing and annotation.</title>
        <authorList>
            <consortium name="The Broad Institute Genomics Platform"/>
            <consortium name="The Broad Institute Genome Sequencing Center for Infectious Disease"/>
            <person name="Wu L."/>
            <person name="Ma J."/>
        </authorList>
    </citation>
    <scope>NUCLEOTIDE SEQUENCE [LARGE SCALE GENOMIC DNA]</scope>
    <source>
        <strain evidence="3">JCM 1490</strain>
    </source>
</reference>
<dbReference type="RefSeq" id="WP_382390337.1">
    <property type="nucleotide sequence ID" value="NZ_JBHTCQ010000001.1"/>
</dbReference>
<evidence type="ECO:0008006" key="4">
    <source>
        <dbReference type="Google" id="ProtNLM"/>
    </source>
</evidence>
<keyword evidence="3" id="KW-1185">Reference proteome</keyword>
<keyword evidence="1" id="KW-0732">Signal</keyword>
<evidence type="ECO:0000313" key="3">
    <source>
        <dbReference type="Proteomes" id="UP001596455"/>
    </source>
</evidence>
<organism evidence="2 3">
    <name type="scientific">Georgenia alba</name>
    <dbReference type="NCBI Taxonomy" id="2233858"/>
    <lineage>
        <taxon>Bacteria</taxon>
        <taxon>Bacillati</taxon>
        <taxon>Actinomycetota</taxon>
        <taxon>Actinomycetes</taxon>
        <taxon>Micrococcales</taxon>
        <taxon>Bogoriellaceae</taxon>
        <taxon>Georgenia</taxon>
    </lineage>
</organism>
<comment type="caution">
    <text evidence="2">The sequence shown here is derived from an EMBL/GenBank/DDBJ whole genome shotgun (WGS) entry which is preliminary data.</text>
</comment>
<name>A0ABW2Q5B7_9MICO</name>
<gene>
    <name evidence="2" type="ORF">ACFQQL_00975</name>
</gene>
<evidence type="ECO:0000313" key="2">
    <source>
        <dbReference type="EMBL" id="MFC7403663.1"/>
    </source>
</evidence>
<sequence length="147" mass="15573">MLRKLKTFVTTAAVTAAATVTGMVALASPTVGATASAATATASCWDGPNVTDYQGSTYDTSICPTWKGSVVGFGSTDTGYLYAGNNFVVCQQRGGENPQHGGARNDIWLYTQGDEQYQDSGWGWLPATVVSYGGDYQPIPGVPWCRW</sequence>
<evidence type="ECO:0000256" key="1">
    <source>
        <dbReference type="SAM" id="SignalP"/>
    </source>
</evidence>
<dbReference type="Proteomes" id="UP001596455">
    <property type="component" value="Unassembled WGS sequence"/>
</dbReference>